<dbReference type="PANTHER" id="PTHR42693:SF53">
    <property type="entry name" value="ENDO-4-O-SULFATASE"/>
    <property type="match status" value="1"/>
</dbReference>
<evidence type="ECO:0000256" key="4">
    <source>
        <dbReference type="ARBA" id="ARBA00022837"/>
    </source>
</evidence>
<dbReference type="Proteomes" id="UP001165381">
    <property type="component" value="Unassembled WGS sequence"/>
</dbReference>
<dbReference type="PANTHER" id="PTHR42693">
    <property type="entry name" value="ARYLSULFATASE FAMILY MEMBER"/>
    <property type="match status" value="1"/>
</dbReference>
<dbReference type="Gene3D" id="3.30.1120.10">
    <property type="match status" value="1"/>
</dbReference>
<proteinExistence type="inferred from homology"/>
<dbReference type="CDD" id="cd16143">
    <property type="entry name" value="ARS_like"/>
    <property type="match status" value="1"/>
</dbReference>
<evidence type="ECO:0000256" key="2">
    <source>
        <dbReference type="ARBA" id="ARBA00022723"/>
    </source>
</evidence>
<dbReference type="RefSeq" id="WP_249973203.1">
    <property type="nucleotide sequence ID" value="NZ_JAMFLZ010000004.1"/>
</dbReference>
<keyword evidence="7" id="KW-1185">Reference proteome</keyword>
<comment type="caution">
    <text evidence="6">The sequence shown here is derived from an EMBL/GenBank/DDBJ whole genome shotgun (WGS) entry which is preliminary data.</text>
</comment>
<evidence type="ECO:0000256" key="1">
    <source>
        <dbReference type="ARBA" id="ARBA00008779"/>
    </source>
</evidence>
<dbReference type="EMBL" id="JAMFLZ010000004">
    <property type="protein sequence ID" value="MCL6295573.1"/>
    <property type="molecule type" value="Genomic_DNA"/>
</dbReference>
<dbReference type="PROSITE" id="PS00149">
    <property type="entry name" value="SULFATASE_2"/>
    <property type="match status" value="1"/>
</dbReference>
<gene>
    <name evidence="6" type="ORF">M3P09_11250</name>
</gene>
<accession>A0ABT0QF22</accession>
<sequence length="535" mass="60095">MKKGLTMGKTSLKTAFSIFLFLTLSLSCKQPKNDSVAEQKPNIIYVLADDLGYGDISSFNEKGKIKTPNIDQLANQGIKFTDAHTSSAVCTPTRYGILTGRYNWRSTLKSSVLTGKSKALIPNSRSTVASMLKKQGYNTAFIGKWHLGWDWALKNIDSLGGSGWNAKDFDNIDFTKPIKNGPNDLGFTYAYGHSGSLDMAPYVYVENGNITVVPDSITENTGKYSWWRKGPTSKDFIHDDVTPNFFRKSFKYINEKAKEDKPFFLYLALPSPHTPILPTKEWLGKSNLNPYADFMMMIDAYMGQLTETLKQAGIEDNTLIVFTSDNGCSPQADYNILKEKNHNPSYIYRGHKADIFEGGHRVPFIVKWPNKIKQGITSKETICTTDFMATCAEISGYKLLDNEAEDSYSLMPILNQKELNKPFREATVHHSINGSFAIRKDDWKLIMCAGSGGWSFPRPGNKAAIDSLPKYQLYNLKDDPSETNNLIATNSKKVKELKTLLTKYIVEGRSTPGKSQQNDSITFDWKQTKFINTDL</sequence>
<protein>
    <submittedName>
        <fullName evidence="6">Arylsulfatase</fullName>
    </submittedName>
</protein>
<dbReference type="InterPro" id="IPR000917">
    <property type="entry name" value="Sulfatase_N"/>
</dbReference>
<dbReference type="InterPro" id="IPR017850">
    <property type="entry name" value="Alkaline_phosphatase_core_sf"/>
</dbReference>
<dbReference type="InterPro" id="IPR024607">
    <property type="entry name" value="Sulfatase_CS"/>
</dbReference>
<evidence type="ECO:0000313" key="6">
    <source>
        <dbReference type="EMBL" id="MCL6295573.1"/>
    </source>
</evidence>
<dbReference type="PROSITE" id="PS00523">
    <property type="entry name" value="SULFATASE_1"/>
    <property type="match status" value="1"/>
</dbReference>
<feature type="domain" description="Sulfatase N-terminal" evidence="5">
    <location>
        <begin position="41"/>
        <end position="396"/>
    </location>
</feature>
<dbReference type="Gene3D" id="3.40.720.10">
    <property type="entry name" value="Alkaline Phosphatase, subunit A"/>
    <property type="match status" value="1"/>
</dbReference>
<evidence type="ECO:0000259" key="5">
    <source>
        <dbReference type="Pfam" id="PF00884"/>
    </source>
</evidence>
<evidence type="ECO:0000313" key="7">
    <source>
        <dbReference type="Proteomes" id="UP001165381"/>
    </source>
</evidence>
<dbReference type="Pfam" id="PF00884">
    <property type="entry name" value="Sulfatase"/>
    <property type="match status" value="1"/>
</dbReference>
<keyword evidence="2" id="KW-0479">Metal-binding</keyword>
<organism evidence="6 7">
    <name type="scientific">Jejuia spongiicola</name>
    <dbReference type="NCBI Taxonomy" id="2942207"/>
    <lineage>
        <taxon>Bacteria</taxon>
        <taxon>Pseudomonadati</taxon>
        <taxon>Bacteroidota</taxon>
        <taxon>Flavobacteriia</taxon>
        <taxon>Flavobacteriales</taxon>
        <taxon>Flavobacteriaceae</taxon>
        <taxon>Jejuia</taxon>
    </lineage>
</organism>
<dbReference type="PROSITE" id="PS51257">
    <property type="entry name" value="PROKAR_LIPOPROTEIN"/>
    <property type="match status" value="1"/>
</dbReference>
<name>A0ABT0QF22_9FLAO</name>
<keyword evidence="3" id="KW-0378">Hydrolase</keyword>
<keyword evidence="4" id="KW-0106">Calcium</keyword>
<dbReference type="SUPFAM" id="SSF53649">
    <property type="entry name" value="Alkaline phosphatase-like"/>
    <property type="match status" value="1"/>
</dbReference>
<dbReference type="InterPro" id="IPR050738">
    <property type="entry name" value="Sulfatase"/>
</dbReference>
<evidence type="ECO:0000256" key="3">
    <source>
        <dbReference type="ARBA" id="ARBA00022801"/>
    </source>
</evidence>
<reference evidence="6" key="1">
    <citation type="submission" date="2022-05" db="EMBL/GenBank/DDBJ databases">
        <authorList>
            <person name="Park J.-S."/>
        </authorList>
    </citation>
    <scope>NUCLEOTIDE SEQUENCE</scope>
    <source>
        <strain evidence="6">2012CJ34-3</strain>
    </source>
</reference>
<comment type="similarity">
    <text evidence="1">Belongs to the sulfatase family.</text>
</comment>